<proteinExistence type="inferred from homology"/>
<evidence type="ECO:0000256" key="2">
    <source>
        <dbReference type="ARBA" id="ARBA00022741"/>
    </source>
</evidence>
<evidence type="ECO:0000313" key="9">
    <source>
        <dbReference type="EMBL" id="SBQ55388.1"/>
    </source>
</evidence>
<dbReference type="GO" id="GO:0005524">
    <property type="term" value="F:ATP binding"/>
    <property type="evidence" value="ECO:0007669"/>
    <property type="project" value="UniProtKB-UniRule"/>
</dbReference>
<evidence type="ECO:0000256" key="4">
    <source>
        <dbReference type="ARBA" id="ARBA00023212"/>
    </source>
</evidence>
<evidence type="ECO:0000256" key="7">
    <source>
        <dbReference type="SAM" id="MobiDB-lite"/>
    </source>
</evidence>
<feature type="binding site" evidence="5">
    <location>
        <begin position="84"/>
        <end position="91"/>
    </location>
    <ligand>
        <name>ATP</name>
        <dbReference type="ChEBI" id="CHEBI:30616"/>
    </ligand>
</feature>
<dbReference type="EMBL" id="HAEB01008861">
    <property type="protein sequence ID" value="SBQ55388.1"/>
    <property type="molecule type" value="Transcribed_RNA"/>
</dbReference>
<dbReference type="PROSITE" id="PS50067">
    <property type="entry name" value="KINESIN_MOTOR_2"/>
    <property type="match status" value="1"/>
</dbReference>
<dbReference type="InterPro" id="IPR019438">
    <property type="entry name" value="Q_salvage"/>
</dbReference>
<dbReference type="PANTHER" id="PTHR47969:SF25">
    <property type="entry name" value="KINESIN MOTOR DOMAIN-CONTAINING PROTEIN"/>
    <property type="match status" value="1"/>
</dbReference>
<dbReference type="GO" id="GO:0007018">
    <property type="term" value="P:microtubule-based movement"/>
    <property type="evidence" value="ECO:0007669"/>
    <property type="project" value="InterPro"/>
</dbReference>
<dbReference type="InterPro" id="IPR001752">
    <property type="entry name" value="Kinesin_motor_dom"/>
</dbReference>
<dbReference type="SMART" id="SM00129">
    <property type="entry name" value="KISc"/>
    <property type="match status" value="1"/>
</dbReference>
<keyword evidence="6" id="KW-0175">Coiled coil</keyword>
<feature type="compositionally biased region" description="Polar residues" evidence="7">
    <location>
        <begin position="703"/>
        <end position="716"/>
    </location>
</feature>
<dbReference type="PANTHER" id="PTHR47969">
    <property type="entry name" value="CHROMOSOME-ASSOCIATED KINESIN KIF4A-RELATED"/>
    <property type="match status" value="1"/>
</dbReference>
<keyword evidence="4" id="KW-0206">Cytoskeleton</keyword>
<accession>A0A1A8F996</accession>
<dbReference type="InterPro" id="IPR019821">
    <property type="entry name" value="Kinesin_motor_CS"/>
</dbReference>
<comment type="subcellular location">
    <subcellularLocation>
        <location evidence="1">Cytoplasm</location>
        <location evidence="1">Cytoskeleton</location>
    </subcellularLocation>
</comment>
<dbReference type="Pfam" id="PF00225">
    <property type="entry name" value="Kinesin"/>
    <property type="match status" value="1"/>
</dbReference>
<dbReference type="PROSITE" id="PS00411">
    <property type="entry name" value="KINESIN_MOTOR_1"/>
    <property type="match status" value="1"/>
</dbReference>
<keyword evidence="3 5" id="KW-0067">ATP-binding</keyword>
<comment type="similarity">
    <text evidence="5">Belongs to the TRAFAC class myosin-kinesin ATPase superfamily. Kinesin family.</text>
</comment>
<sequence>MGDVCVRVAVRIRPLLPREVLQQHEVCVRVVPNSAQVVLGSDRLFSFDHAFGPTASQDEVYQSGVLPLLESLLDGYNATVFCYGQTGSGKTYTLGGVNQGEEGGIIDRVAQDMFLLLERRKSSDGADATVRVSYMELYREELRDLLELQTVQKELHIRKDERGNTVVVGVREIVVTSAEELLSVLEMGNALRHTGVTGMNEHSSRSHAVLTLQVNICCHNNKNPSLKSIRTSKLCLVDLAGSERAGKTGNAGSRLKESAHINTGLLALGNVIRALSDQSRNRHGNRCSNAHIPYRDAKITRLLRDSLGGNTHTLMVACVSPSHLVVSETLNVLQFATKARCIRNCPGVAFTQTEANNWNPADTRLKELEYEVKTLRELLKEKENDMEIEREKTDSRGEEGGTITRSGQIRVSEPDQKMNQKTAWQYCLLAQEASALLEDVSGPSPSCFFKQRLRDRRDRLAAASRSHLKNDKQYSEECRDQAQSLMFGKLREELHKCQDDLRVKELMLEDKDAEVQQKHKEVEKLLEEKRSQLLELDAEKGRSQIQAEQLVNQQILIDRLRSALMTFHGTTSGATVEASTSGCLYKRPHSVPLIRNSCVHRTSRKIHSSPPTYSLERVMAAFRMRGHLLLAEMEEKDEVCCLNDTKQQAASKETSQEEENGSMSKTKFRRSLNRTWTLPLKEESGTPGQTPYGNVAVERSLQPTGTIKNPPTQSQMKKGVRSSITERRIHELTVNMRLKEELIKDLDRTDKETRAVDGLGHHSDDGGQVNVLAPLSTQSQQVRAEMYRSLQHMRLQRAQLRRQLKETESGQFVSEHSRDVFIEEGGVQEVTEMLYRLRHSEALTASGWKKANPLALLPTSDQALNWVFVVDTMNFSFWPEKEAEQCEVTYKGTTYTGYMTLCASITRAVEEGVPITDPKYFSQMSVEELGLVLRSDNETAMPMLQERHQALTEGGRVLLDHGGSFRSFISQAGNDAQKMVELIVEKIPSYRDEATYEGRRISFYKRAQILVADFWGVMEARGEGSITNMDWLTMFADYRVPQALVYLGVLRYSDALMQALKNGEPLLSGDRREVEIRGCSIWSVELIKERLQKLLQERDGQTSDINAAVIDFYLWPFAKEHHKEMAHIPIHHTRCIYY</sequence>
<evidence type="ECO:0000259" key="8">
    <source>
        <dbReference type="PROSITE" id="PS50067"/>
    </source>
</evidence>
<gene>
    <name evidence="9" type="primary">KIF27</name>
</gene>
<keyword evidence="5" id="KW-0505">Motor protein</keyword>
<dbReference type="SUPFAM" id="SSF52540">
    <property type="entry name" value="P-loop containing nucleoside triphosphate hydrolases"/>
    <property type="match status" value="1"/>
</dbReference>
<dbReference type="InterPro" id="IPR027640">
    <property type="entry name" value="Kinesin-like_fam"/>
</dbReference>
<name>A0A1A8F996_9TELE</name>
<dbReference type="Gene3D" id="3.40.850.10">
    <property type="entry name" value="Kinesin motor domain"/>
    <property type="match status" value="1"/>
</dbReference>
<dbReference type="GO" id="GO:0007052">
    <property type="term" value="P:mitotic spindle organization"/>
    <property type="evidence" value="ECO:0007669"/>
    <property type="project" value="TreeGrafter"/>
</dbReference>
<reference evidence="9" key="1">
    <citation type="submission" date="2016-05" db="EMBL/GenBank/DDBJ databases">
        <authorList>
            <person name="Lavstsen T."/>
            <person name="Jespersen J.S."/>
        </authorList>
    </citation>
    <scope>NUCLEOTIDE SEQUENCE</scope>
    <source>
        <tissue evidence="9">Brain</tissue>
    </source>
</reference>
<keyword evidence="2 5" id="KW-0547">Nucleotide-binding</keyword>
<feature type="compositionally biased region" description="Basic and acidic residues" evidence="7">
    <location>
        <begin position="386"/>
        <end position="399"/>
    </location>
</feature>
<feature type="region of interest" description="Disordered" evidence="7">
    <location>
        <begin position="386"/>
        <end position="408"/>
    </location>
</feature>
<dbReference type="GO" id="GO:0003777">
    <property type="term" value="F:microtubule motor activity"/>
    <property type="evidence" value="ECO:0007669"/>
    <property type="project" value="InterPro"/>
</dbReference>
<feature type="domain" description="Kinesin motor" evidence="8">
    <location>
        <begin position="5"/>
        <end position="342"/>
    </location>
</feature>
<dbReference type="PRINTS" id="PR00380">
    <property type="entry name" value="KINESINHEAVY"/>
</dbReference>
<dbReference type="GO" id="GO:0005875">
    <property type="term" value="C:microtubule associated complex"/>
    <property type="evidence" value="ECO:0007669"/>
    <property type="project" value="TreeGrafter"/>
</dbReference>
<feature type="coiled-coil region" evidence="6">
    <location>
        <begin position="508"/>
        <end position="539"/>
    </location>
</feature>
<protein>
    <submittedName>
        <fullName evidence="9">Kinesin family member 27</fullName>
    </submittedName>
</protein>
<dbReference type="InterPro" id="IPR036961">
    <property type="entry name" value="Kinesin_motor_dom_sf"/>
</dbReference>
<dbReference type="GO" id="GO:0051231">
    <property type="term" value="P:spindle elongation"/>
    <property type="evidence" value="ECO:0007669"/>
    <property type="project" value="TreeGrafter"/>
</dbReference>
<dbReference type="Pfam" id="PF10343">
    <property type="entry name" value="Q_salvage"/>
    <property type="match status" value="1"/>
</dbReference>
<evidence type="ECO:0000256" key="6">
    <source>
        <dbReference type="SAM" id="Coils"/>
    </source>
</evidence>
<evidence type="ECO:0000256" key="1">
    <source>
        <dbReference type="ARBA" id="ARBA00004245"/>
    </source>
</evidence>
<evidence type="ECO:0000256" key="5">
    <source>
        <dbReference type="PROSITE-ProRule" id="PRU00283"/>
    </source>
</evidence>
<evidence type="ECO:0000256" key="3">
    <source>
        <dbReference type="ARBA" id="ARBA00022840"/>
    </source>
</evidence>
<dbReference type="AlphaFoldDB" id="A0A1A8F996"/>
<organism evidence="9">
    <name type="scientific">Nothobranchius korthausae</name>
    <dbReference type="NCBI Taxonomy" id="1143690"/>
    <lineage>
        <taxon>Eukaryota</taxon>
        <taxon>Metazoa</taxon>
        <taxon>Chordata</taxon>
        <taxon>Craniata</taxon>
        <taxon>Vertebrata</taxon>
        <taxon>Euteleostomi</taxon>
        <taxon>Actinopterygii</taxon>
        <taxon>Neopterygii</taxon>
        <taxon>Teleostei</taxon>
        <taxon>Neoteleostei</taxon>
        <taxon>Acanthomorphata</taxon>
        <taxon>Ovalentaria</taxon>
        <taxon>Atherinomorphae</taxon>
        <taxon>Cyprinodontiformes</taxon>
        <taxon>Nothobranchiidae</taxon>
        <taxon>Nothobranchius</taxon>
    </lineage>
</organism>
<feature type="region of interest" description="Disordered" evidence="7">
    <location>
        <begin position="648"/>
        <end position="671"/>
    </location>
</feature>
<feature type="region of interest" description="Disordered" evidence="7">
    <location>
        <begin position="703"/>
        <end position="723"/>
    </location>
</feature>
<keyword evidence="4" id="KW-0963">Cytoplasm</keyword>
<reference evidence="9" key="2">
    <citation type="submission" date="2016-06" db="EMBL/GenBank/DDBJ databases">
        <title>The genome of a short-lived fish provides insights into sex chromosome evolution and the genetic control of aging.</title>
        <authorList>
            <person name="Reichwald K."/>
            <person name="Felder M."/>
            <person name="Petzold A."/>
            <person name="Koch P."/>
            <person name="Groth M."/>
            <person name="Platzer M."/>
        </authorList>
    </citation>
    <scope>NUCLEOTIDE SEQUENCE</scope>
    <source>
        <tissue evidence="9">Brain</tissue>
    </source>
</reference>
<dbReference type="GO" id="GO:0008017">
    <property type="term" value="F:microtubule binding"/>
    <property type="evidence" value="ECO:0007669"/>
    <property type="project" value="InterPro"/>
</dbReference>
<dbReference type="InterPro" id="IPR027417">
    <property type="entry name" value="P-loop_NTPase"/>
</dbReference>